<evidence type="ECO:0000256" key="11">
    <source>
        <dbReference type="SAM" id="SignalP"/>
    </source>
</evidence>
<comment type="caution">
    <text evidence="13">The sequence shown here is derived from an EMBL/GenBank/DDBJ whole genome shotgun (WGS) entry which is preliminary data.</text>
</comment>
<dbReference type="PROSITE" id="PS52035">
    <property type="entry name" value="PEPTIDASE_M14"/>
    <property type="match status" value="1"/>
</dbReference>
<keyword evidence="7" id="KW-0378">Hydrolase</keyword>
<keyword evidence="6 11" id="KW-0732">Signal</keyword>
<evidence type="ECO:0000259" key="12">
    <source>
        <dbReference type="PROSITE" id="PS52035"/>
    </source>
</evidence>
<protein>
    <recommendedName>
        <fullName evidence="12">Peptidase M14 domain-containing protein</fullName>
    </recommendedName>
</protein>
<evidence type="ECO:0000313" key="14">
    <source>
        <dbReference type="Proteomes" id="UP001497623"/>
    </source>
</evidence>
<dbReference type="PRINTS" id="PR00765">
    <property type="entry name" value="CRBOXYPTASEA"/>
</dbReference>
<dbReference type="GO" id="GO:0006508">
    <property type="term" value="P:proteolysis"/>
    <property type="evidence" value="ECO:0007669"/>
    <property type="project" value="UniProtKB-KW"/>
</dbReference>
<dbReference type="PANTHER" id="PTHR11705">
    <property type="entry name" value="PROTEASE FAMILY M14 CARBOXYPEPTIDASE A,B"/>
    <property type="match status" value="1"/>
</dbReference>
<keyword evidence="8" id="KW-0862">Zinc</keyword>
<evidence type="ECO:0000256" key="1">
    <source>
        <dbReference type="ARBA" id="ARBA00001947"/>
    </source>
</evidence>
<dbReference type="InterPro" id="IPR057246">
    <property type="entry name" value="CARBOXYPEPT_ZN_1"/>
</dbReference>
<dbReference type="PANTHER" id="PTHR11705:SF91">
    <property type="entry name" value="FI01817P-RELATED"/>
    <property type="match status" value="1"/>
</dbReference>
<dbReference type="SMART" id="SM00631">
    <property type="entry name" value="Zn_pept"/>
    <property type="match status" value="1"/>
</dbReference>
<dbReference type="InterPro" id="IPR000834">
    <property type="entry name" value="Peptidase_M14"/>
</dbReference>
<dbReference type="EMBL" id="CAXKWB010001063">
    <property type="protein sequence ID" value="CAL4063234.1"/>
    <property type="molecule type" value="Genomic_DNA"/>
</dbReference>
<feature type="signal peptide" evidence="11">
    <location>
        <begin position="1"/>
        <end position="28"/>
    </location>
</feature>
<gene>
    <name evidence="13" type="ORF">MNOR_LOCUS3197</name>
</gene>
<keyword evidence="3" id="KW-0121">Carboxypeptidase</keyword>
<evidence type="ECO:0000313" key="13">
    <source>
        <dbReference type="EMBL" id="CAL4063234.1"/>
    </source>
</evidence>
<evidence type="ECO:0000256" key="8">
    <source>
        <dbReference type="ARBA" id="ARBA00022833"/>
    </source>
</evidence>
<evidence type="ECO:0000256" key="5">
    <source>
        <dbReference type="ARBA" id="ARBA00022723"/>
    </source>
</evidence>
<dbReference type="PROSITE" id="PS00132">
    <property type="entry name" value="CARBOXYPEPT_ZN_1"/>
    <property type="match status" value="1"/>
</dbReference>
<evidence type="ECO:0000256" key="2">
    <source>
        <dbReference type="ARBA" id="ARBA00005988"/>
    </source>
</evidence>
<name>A0AAV2PQM9_MEGNR</name>
<dbReference type="GO" id="GO:0004181">
    <property type="term" value="F:metallocarboxypeptidase activity"/>
    <property type="evidence" value="ECO:0007669"/>
    <property type="project" value="InterPro"/>
</dbReference>
<feature type="domain" description="Peptidase M14" evidence="12">
    <location>
        <begin position="45"/>
        <end position="343"/>
    </location>
</feature>
<feature type="chain" id="PRO_5043943184" description="Peptidase M14 domain-containing protein" evidence="11">
    <location>
        <begin position="29"/>
        <end position="344"/>
    </location>
</feature>
<evidence type="ECO:0000256" key="9">
    <source>
        <dbReference type="ARBA" id="ARBA00023049"/>
    </source>
</evidence>
<dbReference type="Proteomes" id="UP001497623">
    <property type="component" value="Unassembled WGS sequence"/>
</dbReference>
<dbReference type="CDD" id="cd03860">
    <property type="entry name" value="M14_CP_A-B_like"/>
    <property type="match status" value="1"/>
</dbReference>
<evidence type="ECO:0000256" key="6">
    <source>
        <dbReference type="ARBA" id="ARBA00022729"/>
    </source>
</evidence>
<keyword evidence="9" id="KW-0482">Metalloprotease</keyword>
<evidence type="ECO:0000256" key="4">
    <source>
        <dbReference type="ARBA" id="ARBA00022670"/>
    </source>
</evidence>
<proteinExistence type="inferred from homology"/>
<comment type="similarity">
    <text evidence="2 10">Belongs to the peptidase M14 family.</text>
</comment>
<organism evidence="13 14">
    <name type="scientific">Meganyctiphanes norvegica</name>
    <name type="common">Northern krill</name>
    <name type="synonym">Thysanopoda norvegica</name>
    <dbReference type="NCBI Taxonomy" id="48144"/>
    <lineage>
        <taxon>Eukaryota</taxon>
        <taxon>Metazoa</taxon>
        <taxon>Ecdysozoa</taxon>
        <taxon>Arthropoda</taxon>
        <taxon>Crustacea</taxon>
        <taxon>Multicrustacea</taxon>
        <taxon>Malacostraca</taxon>
        <taxon>Eumalacostraca</taxon>
        <taxon>Eucarida</taxon>
        <taxon>Euphausiacea</taxon>
        <taxon>Euphausiidae</taxon>
        <taxon>Meganyctiphanes</taxon>
    </lineage>
</organism>
<keyword evidence="5" id="KW-0479">Metal-binding</keyword>
<comment type="caution">
    <text evidence="10">Lacks conserved residue(s) required for the propagation of feature annotation.</text>
</comment>
<evidence type="ECO:0000256" key="3">
    <source>
        <dbReference type="ARBA" id="ARBA00022645"/>
    </source>
</evidence>
<dbReference type="SUPFAM" id="SSF53187">
    <property type="entry name" value="Zn-dependent exopeptidases"/>
    <property type="match status" value="1"/>
</dbReference>
<reference evidence="13 14" key="1">
    <citation type="submission" date="2024-05" db="EMBL/GenBank/DDBJ databases">
        <authorList>
            <person name="Wallberg A."/>
        </authorList>
    </citation>
    <scope>NUCLEOTIDE SEQUENCE [LARGE SCALE GENOMIC DNA]</scope>
</reference>
<dbReference type="GO" id="GO:0005615">
    <property type="term" value="C:extracellular space"/>
    <property type="evidence" value="ECO:0007669"/>
    <property type="project" value="TreeGrafter"/>
</dbReference>
<evidence type="ECO:0000256" key="10">
    <source>
        <dbReference type="PROSITE-ProRule" id="PRU01379"/>
    </source>
</evidence>
<dbReference type="FunFam" id="3.40.630.10:FF:000084">
    <property type="entry name" value="Carboxypeptidase B2"/>
    <property type="match status" value="1"/>
</dbReference>
<dbReference type="GO" id="GO:0008270">
    <property type="term" value="F:zinc ion binding"/>
    <property type="evidence" value="ECO:0007669"/>
    <property type="project" value="InterPro"/>
</dbReference>
<evidence type="ECO:0000256" key="7">
    <source>
        <dbReference type="ARBA" id="ARBA00022801"/>
    </source>
</evidence>
<sequence>MANRPSLSASGCAVVITLLASSFTTVLTRDAPTSTDTVPGFNHSAYHDLQTIYSYMNSLPSESDLASVYSAATTYEGNDILVLRVSAVGDDSLPVVWIDCGMHGIEWIGPATCMWIIENLLNGYGADEQVTTLLNEFNFHIMPVVNPDGYDYTWTKDRLWIKNRVPDGDSLNCHGVNINRNFNISFGGYDSANRHCDDTYHGIEAFSEAESQGVRDALSNLHAMSGIKAYISIMAWGQKWMVPYGHIYEFPENMDEQLRVAEVGVKAIAELYGTQYEFGNAAIMHGGTSGTSSDWAYEVLGVPYSFSLLIRDQGLFGFFLPSQFILPTAEETWHGIAAALLATI</sequence>
<dbReference type="AlphaFoldDB" id="A0AAV2PQM9"/>
<accession>A0AAV2PQM9</accession>
<keyword evidence="4" id="KW-0645">Protease</keyword>
<dbReference type="Pfam" id="PF00246">
    <property type="entry name" value="Peptidase_M14"/>
    <property type="match status" value="1"/>
</dbReference>
<dbReference type="Gene3D" id="3.40.630.10">
    <property type="entry name" value="Zn peptidases"/>
    <property type="match status" value="1"/>
</dbReference>
<comment type="cofactor">
    <cofactor evidence="1">
        <name>Zn(2+)</name>
        <dbReference type="ChEBI" id="CHEBI:29105"/>
    </cofactor>
</comment>
<keyword evidence="14" id="KW-1185">Reference proteome</keyword>